<organism evidence="1 2">
    <name type="scientific">Cichorium intybus</name>
    <name type="common">Chicory</name>
    <dbReference type="NCBI Taxonomy" id="13427"/>
    <lineage>
        <taxon>Eukaryota</taxon>
        <taxon>Viridiplantae</taxon>
        <taxon>Streptophyta</taxon>
        <taxon>Embryophyta</taxon>
        <taxon>Tracheophyta</taxon>
        <taxon>Spermatophyta</taxon>
        <taxon>Magnoliopsida</taxon>
        <taxon>eudicotyledons</taxon>
        <taxon>Gunneridae</taxon>
        <taxon>Pentapetalae</taxon>
        <taxon>asterids</taxon>
        <taxon>campanulids</taxon>
        <taxon>Asterales</taxon>
        <taxon>Asteraceae</taxon>
        <taxon>Cichorioideae</taxon>
        <taxon>Cichorieae</taxon>
        <taxon>Cichoriinae</taxon>
        <taxon>Cichorium</taxon>
    </lineage>
</organism>
<dbReference type="Proteomes" id="UP001055811">
    <property type="component" value="Linkage Group LG05"/>
</dbReference>
<dbReference type="EMBL" id="CM042013">
    <property type="protein sequence ID" value="KAI3739729.1"/>
    <property type="molecule type" value="Genomic_DNA"/>
</dbReference>
<reference evidence="2" key="1">
    <citation type="journal article" date="2022" name="Mol. Ecol. Resour.">
        <title>The genomes of chicory, endive, great burdock and yacon provide insights into Asteraceae palaeo-polyploidization history and plant inulin production.</title>
        <authorList>
            <person name="Fan W."/>
            <person name="Wang S."/>
            <person name="Wang H."/>
            <person name="Wang A."/>
            <person name="Jiang F."/>
            <person name="Liu H."/>
            <person name="Zhao H."/>
            <person name="Xu D."/>
            <person name="Zhang Y."/>
        </authorList>
    </citation>
    <scope>NUCLEOTIDE SEQUENCE [LARGE SCALE GENOMIC DNA]</scope>
    <source>
        <strain evidence="2">cv. Punajuju</strain>
    </source>
</reference>
<comment type="caution">
    <text evidence="1">The sequence shown here is derived from an EMBL/GenBank/DDBJ whole genome shotgun (WGS) entry which is preliminary data.</text>
</comment>
<gene>
    <name evidence="1" type="ORF">L2E82_30140</name>
</gene>
<reference evidence="1 2" key="2">
    <citation type="journal article" date="2022" name="Mol. Ecol. Resour.">
        <title>The genomes of chicory, endive, great burdock and yacon provide insights into Asteraceae paleo-polyploidization history and plant inulin production.</title>
        <authorList>
            <person name="Fan W."/>
            <person name="Wang S."/>
            <person name="Wang H."/>
            <person name="Wang A."/>
            <person name="Jiang F."/>
            <person name="Liu H."/>
            <person name="Zhao H."/>
            <person name="Xu D."/>
            <person name="Zhang Y."/>
        </authorList>
    </citation>
    <scope>NUCLEOTIDE SEQUENCE [LARGE SCALE GENOMIC DNA]</scope>
    <source>
        <strain evidence="2">cv. Punajuju</strain>
        <tissue evidence="1">Leaves</tissue>
    </source>
</reference>
<evidence type="ECO:0000313" key="1">
    <source>
        <dbReference type="EMBL" id="KAI3739729.1"/>
    </source>
</evidence>
<sequence length="228" mass="25856">MLRYPCGLKQATVSNEAGTQRAFEASDPFWEYQMAWVNPFGGGNFGDKQWVDHISSTLKQQLAIKDSTPPVSIFQIPKPLKDEKLEAVNHLLDYMYHSIMNNETSISTEVYFTKPGSGPSEKQDEPELLEMFIQLLEQIPVTKPFIPIIESFKKSFLESIETRATAEEIKVPSVSELRDIAGVKFHLSPSNSGIRNIKFELEKERCCYLPVITLNIDSEVILRNLVAD</sequence>
<name>A0ACB9CZJ6_CICIN</name>
<keyword evidence="2" id="KW-1185">Reference proteome</keyword>
<evidence type="ECO:0000313" key="2">
    <source>
        <dbReference type="Proteomes" id="UP001055811"/>
    </source>
</evidence>
<protein>
    <submittedName>
        <fullName evidence="1">Uncharacterized protein</fullName>
    </submittedName>
</protein>
<proteinExistence type="predicted"/>
<accession>A0ACB9CZJ6</accession>